<dbReference type="Proteomes" id="UP001229421">
    <property type="component" value="Unassembled WGS sequence"/>
</dbReference>
<keyword evidence="2" id="KW-1185">Reference proteome</keyword>
<reference evidence="1" key="1">
    <citation type="journal article" date="2023" name="bioRxiv">
        <title>Improved chromosome-level genome assembly for marigold (Tagetes erecta).</title>
        <authorList>
            <person name="Jiang F."/>
            <person name="Yuan L."/>
            <person name="Wang S."/>
            <person name="Wang H."/>
            <person name="Xu D."/>
            <person name="Wang A."/>
            <person name="Fan W."/>
        </authorList>
    </citation>
    <scope>NUCLEOTIDE SEQUENCE</scope>
    <source>
        <strain evidence="1">WSJ</strain>
        <tissue evidence="1">Leaf</tissue>
    </source>
</reference>
<dbReference type="AlphaFoldDB" id="A0AAD8L6F1"/>
<gene>
    <name evidence="1" type="ORF">QVD17_09677</name>
</gene>
<name>A0AAD8L6F1_TARER</name>
<evidence type="ECO:0000313" key="2">
    <source>
        <dbReference type="Proteomes" id="UP001229421"/>
    </source>
</evidence>
<sequence>MQAPSTSRLQLLLEEMAKNVCEFGMALSEDKAYEEQVVSTSAKFTKCFSICLKDSLNKAMSAKGDEEKVPDHIKDENAAKLASLMQQLLSIEEATQHVQRQVAATSKI</sequence>
<accession>A0AAD8L6F1</accession>
<comment type="caution">
    <text evidence="1">The sequence shown here is derived from an EMBL/GenBank/DDBJ whole genome shotgun (WGS) entry which is preliminary data.</text>
</comment>
<dbReference type="EMBL" id="JAUHHV010000002">
    <property type="protein sequence ID" value="KAK1432777.1"/>
    <property type="molecule type" value="Genomic_DNA"/>
</dbReference>
<organism evidence="1 2">
    <name type="scientific">Tagetes erecta</name>
    <name type="common">African marigold</name>
    <dbReference type="NCBI Taxonomy" id="13708"/>
    <lineage>
        <taxon>Eukaryota</taxon>
        <taxon>Viridiplantae</taxon>
        <taxon>Streptophyta</taxon>
        <taxon>Embryophyta</taxon>
        <taxon>Tracheophyta</taxon>
        <taxon>Spermatophyta</taxon>
        <taxon>Magnoliopsida</taxon>
        <taxon>eudicotyledons</taxon>
        <taxon>Gunneridae</taxon>
        <taxon>Pentapetalae</taxon>
        <taxon>asterids</taxon>
        <taxon>campanulids</taxon>
        <taxon>Asterales</taxon>
        <taxon>Asteraceae</taxon>
        <taxon>Asteroideae</taxon>
        <taxon>Heliantheae alliance</taxon>
        <taxon>Tageteae</taxon>
        <taxon>Tagetes</taxon>
    </lineage>
</organism>
<evidence type="ECO:0000313" key="1">
    <source>
        <dbReference type="EMBL" id="KAK1432777.1"/>
    </source>
</evidence>
<proteinExistence type="predicted"/>
<protein>
    <submittedName>
        <fullName evidence="1">Uncharacterized protein</fullName>
    </submittedName>
</protein>